<proteinExistence type="predicted"/>
<dbReference type="AlphaFoldDB" id="S8ACK8"/>
<reference evidence="2" key="2">
    <citation type="submission" date="2013-04" db="EMBL/GenBank/DDBJ databases">
        <title>Genomic mechanisms accounting for the adaptation to parasitism in nematode-trapping fungi.</title>
        <authorList>
            <person name="Ahren D.G."/>
        </authorList>
    </citation>
    <scope>NUCLEOTIDE SEQUENCE [LARGE SCALE GENOMIC DNA]</scope>
    <source>
        <strain evidence="2">CBS 200.50</strain>
    </source>
</reference>
<evidence type="ECO:0008006" key="3">
    <source>
        <dbReference type="Google" id="ProtNLM"/>
    </source>
</evidence>
<protein>
    <recommendedName>
        <fullName evidence="3">F-box domain-containing protein</fullName>
    </recommendedName>
</protein>
<evidence type="ECO:0000313" key="2">
    <source>
        <dbReference type="Proteomes" id="UP000015100"/>
    </source>
</evidence>
<name>S8ACK8_DACHA</name>
<dbReference type="HOGENOM" id="CLU_582683_0_0_1"/>
<gene>
    <name evidence="1" type="ORF">H072_5433</name>
</gene>
<comment type="caution">
    <text evidence="1">The sequence shown here is derived from an EMBL/GenBank/DDBJ whole genome shotgun (WGS) entry which is preliminary data.</text>
</comment>
<dbReference type="EMBL" id="AQGS01000285">
    <property type="protein sequence ID" value="EPS40664.1"/>
    <property type="molecule type" value="Genomic_DNA"/>
</dbReference>
<sequence length="469" mass="54829">MASQGRGSGLLALPIELQIEVIIWLQCDPGALRVFALTCKHIRTLADPYLWGTVNLSFPLCERIPKLYIPLLEEPKGQWGRRRREIRSIHVCGFIPPATERDNKPLHEYLDQNCVKLDTIPRIEAAGNFPDSHINTIRAKWIETAITIMIEDLPEQQIEEFSWTSDVDMWTENEDSLLNHLIKRHSKIHSLRFRLTSASSIPGLMRKLENFTNLTSLDLNLRFYDRAFPGLINVLEKVQATLSRFCFNLYDFFNDIGMYLDYRWRDWQDNHPGQSIRLKKLTSFGLMTNIEIPVLFVNYGWIKPEQVKSLDVVLRGRLTARMFCGCRATEAPKNSELKVIFRGIQKLSIQLRQFSGYQFYNIYGELPISTLERCISQLDGLEELVLTNLNEEFNLSCLDRFVNSLKKVELNVEPKRLLYRFRDAENWYSKFPKLDPFSIKKYSEVFVNSEGRKLLRISNEAFREQRIYS</sequence>
<organism evidence="1 2">
    <name type="scientific">Dactylellina haptotyla (strain CBS 200.50)</name>
    <name type="common">Nematode-trapping fungus</name>
    <name type="synonym">Monacrosporium haptotylum</name>
    <dbReference type="NCBI Taxonomy" id="1284197"/>
    <lineage>
        <taxon>Eukaryota</taxon>
        <taxon>Fungi</taxon>
        <taxon>Dikarya</taxon>
        <taxon>Ascomycota</taxon>
        <taxon>Pezizomycotina</taxon>
        <taxon>Orbiliomycetes</taxon>
        <taxon>Orbiliales</taxon>
        <taxon>Orbiliaceae</taxon>
        <taxon>Dactylellina</taxon>
    </lineage>
</organism>
<dbReference type="Proteomes" id="UP000015100">
    <property type="component" value="Unassembled WGS sequence"/>
</dbReference>
<keyword evidence="2" id="KW-1185">Reference proteome</keyword>
<accession>S8ACK8</accession>
<evidence type="ECO:0000313" key="1">
    <source>
        <dbReference type="EMBL" id="EPS40664.1"/>
    </source>
</evidence>
<reference evidence="1 2" key="1">
    <citation type="journal article" date="2013" name="PLoS Genet.">
        <title>Genomic mechanisms accounting for the adaptation to parasitism in nematode-trapping fungi.</title>
        <authorList>
            <person name="Meerupati T."/>
            <person name="Andersson K.M."/>
            <person name="Friman E."/>
            <person name="Kumar D."/>
            <person name="Tunlid A."/>
            <person name="Ahren D."/>
        </authorList>
    </citation>
    <scope>NUCLEOTIDE SEQUENCE [LARGE SCALE GENOMIC DNA]</scope>
    <source>
        <strain evidence="1 2">CBS 200.50</strain>
    </source>
</reference>